<dbReference type="Gene3D" id="1.10.10.2910">
    <property type="match status" value="1"/>
</dbReference>
<dbReference type="RefSeq" id="WP_077995608.1">
    <property type="nucleotide sequence ID" value="NZ_CP019794.1"/>
</dbReference>
<protein>
    <submittedName>
        <fullName evidence="1">Uncharacterized protein</fullName>
    </submittedName>
</protein>
<sequence length="138" mass="16688">MRIRKKINYLYRKHKTNCPFELASLLNVHIRYVDLPEGVKGYCQRVLRRKFILLDYNLKGTQEEKFICTHELGHIVLHKEISHYFITRHTFFVANKYEREAHHFAIYLILSNYEFENGETLSSVFQKNGIPEKMKIYY</sequence>
<dbReference type="EMBL" id="CP020557">
    <property type="protein sequence ID" value="ARF69726.1"/>
    <property type="molecule type" value="Genomic_DNA"/>
</dbReference>
<proteinExistence type="predicted"/>
<dbReference type="GeneID" id="64219625"/>
<accession>A0A1V0UX30</accession>
<name>A0A1V0UX30_9BACL</name>
<evidence type="ECO:0000313" key="1">
    <source>
        <dbReference type="EMBL" id="ARF69726.1"/>
    </source>
</evidence>
<organism evidence="1 2">
    <name type="scientific">Paenibacillus larvae subsp. pulvifaciens</name>
    <dbReference type="NCBI Taxonomy" id="1477"/>
    <lineage>
        <taxon>Bacteria</taxon>
        <taxon>Bacillati</taxon>
        <taxon>Bacillota</taxon>
        <taxon>Bacilli</taxon>
        <taxon>Bacillales</taxon>
        <taxon>Paenibacillaceae</taxon>
        <taxon>Paenibacillus</taxon>
    </lineage>
</organism>
<evidence type="ECO:0000313" key="2">
    <source>
        <dbReference type="Proteomes" id="UP000192727"/>
    </source>
</evidence>
<reference evidence="1 2" key="1">
    <citation type="submission" date="2017-03" db="EMBL/GenBank/DDBJ databases">
        <title>Paenibacillus larvae genome sequencing.</title>
        <authorList>
            <person name="Dingman D.W."/>
        </authorList>
    </citation>
    <scope>NUCLEOTIDE SEQUENCE [LARGE SCALE GENOMIC DNA]</scope>
    <source>
        <strain evidence="1 2">SAG 10367</strain>
    </source>
</reference>
<dbReference type="Proteomes" id="UP000192727">
    <property type="component" value="Chromosome"/>
</dbReference>
<dbReference type="Pfam" id="PF06114">
    <property type="entry name" value="Peptidase_M78"/>
    <property type="match status" value="1"/>
</dbReference>
<gene>
    <name evidence="1" type="ORF">B7C51_20625</name>
</gene>
<dbReference type="AlphaFoldDB" id="A0A1V0UX30"/>
<dbReference type="InterPro" id="IPR010359">
    <property type="entry name" value="IrrE_HExxH"/>
</dbReference>